<dbReference type="Pfam" id="PF03061">
    <property type="entry name" value="4HBT"/>
    <property type="match status" value="1"/>
</dbReference>
<keyword evidence="6" id="KW-1185">Reference proteome</keyword>
<dbReference type="GO" id="GO:0052816">
    <property type="term" value="F:long-chain fatty acyl-CoA hydrolase activity"/>
    <property type="evidence" value="ECO:0007669"/>
    <property type="project" value="TreeGrafter"/>
</dbReference>
<dbReference type="RefSeq" id="WP_056937220.1">
    <property type="nucleotide sequence ID" value="NZ_AZFN01000009.1"/>
</dbReference>
<dbReference type="SUPFAM" id="SSF54637">
    <property type="entry name" value="Thioesterase/thiol ester dehydrase-isomerase"/>
    <property type="match status" value="1"/>
</dbReference>
<evidence type="ECO:0000256" key="1">
    <source>
        <dbReference type="ARBA" id="ARBA00010458"/>
    </source>
</evidence>
<dbReference type="PATRIC" id="fig|1423749.3.peg.1871"/>
<keyword evidence="2 3" id="KW-0378">Hydrolase</keyword>
<dbReference type="GO" id="GO:0009062">
    <property type="term" value="P:fatty acid catabolic process"/>
    <property type="evidence" value="ECO:0007669"/>
    <property type="project" value="TreeGrafter"/>
</dbReference>
<dbReference type="InterPro" id="IPR040170">
    <property type="entry name" value="Cytosol_ACT"/>
</dbReference>
<comment type="caution">
    <text evidence="5">The sequence shown here is derived from an EMBL/GenBank/DDBJ whole genome shotgun (WGS) entry which is preliminary data.</text>
</comment>
<evidence type="ECO:0000256" key="3">
    <source>
        <dbReference type="PROSITE-ProRule" id="PRU01106"/>
    </source>
</evidence>
<dbReference type="Proteomes" id="UP000051739">
    <property type="component" value="Unassembled WGS sequence"/>
</dbReference>
<gene>
    <name evidence="5" type="ORF">FC60_GL001810</name>
</gene>
<dbReference type="GO" id="GO:0005829">
    <property type="term" value="C:cytosol"/>
    <property type="evidence" value="ECO:0007669"/>
    <property type="project" value="TreeGrafter"/>
</dbReference>
<organism evidence="5 6">
    <name type="scientific">Limosilactobacillus gastricus DSM 16045</name>
    <dbReference type="NCBI Taxonomy" id="1423749"/>
    <lineage>
        <taxon>Bacteria</taxon>
        <taxon>Bacillati</taxon>
        <taxon>Bacillota</taxon>
        <taxon>Bacilli</taxon>
        <taxon>Lactobacillales</taxon>
        <taxon>Lactobacillaceae</taxon>
        <taxon>Limosilactobacillus</taxon>
    </lineage>
</organism>
<dbReference type="PANTHER" id="PTHR11049:SF24">
    <property type="entry name" value="CYTOSOLIC ACYL COENZYME A THIOESTER HYDROLASE"/>
    <property type="match status" value="1"/>
</dbReference>
<feature type="domain" description="HotDog ACOT-type" evidence="4">
    <location>
        <begin position="7"/>
        <end position="119"/>
    </location>
</feature>
<dbReference type="GO" id="GO:0006637">
    <property type="term" value="P:acyl-CoA metabolic process"/>
    <property type="evidence" value="ECO:0007669"/>
    <property type="project" value="TreeGrafter"/>
</dbReference>
<evidence type="ECO:0000259" key="4">
    <source>
        <dbReference type="PROSITE" id="PS51770"/>
    </source>
</evidence>
<protein>
    <submittedName>
        <fullName evidence="5">Acyl-CoA hydrolase</fullName>
    </submittedName>
</protein>
<dbReference type="PROSITE" id="PS51770">
    <property type="entry name" value="HOTDOG_ACOT"/>
    <property type="match status" value="1"/>
</dbReference>
<reference evidence="5 6" key="1">
    <citation type="journal article" date="2015" name="Genome Announc.">
        <title>Expanding the biotechnology potential of lactobacilli through comparative genomics of 213 strains and associated genera.</title>
        <authorList>
            <person name="Sun Z."/>
            <person name="Harris H.M."/>
            <person name="McCann A."/>
            <person name="Guo C."/>
            <person name="Argimon S."/>
            <person name="Zhang W."/>
            <person name="Yang X."/>
            <person name="Jeffery I.B."/>
            <person name="Cooney J.C."/>
            <person name="Kagawa T.F."/>
            <person name="Liu W."/>
            <person name="Song Y."/>
            <person name="Salvetti E."/>
            <person name="Wrobel A."/>
            <person name="Rasinkangas P."/>
            <person name="Parkhill J."/>
            <person name="Rea M.C."/>
            <person name="O'Sullivan O."/>
            <person name="Ritari J."/>
            <person name="Douillard F.P."/>
            <person name="Paul Ross R."/>
            <person name="Yang R."/>
            <person name="Briner A.E."/>
            <person name="Felis G.E."/>
            <person name="de Vos W.M."/>
            <person name="Barrangou R."/>
            <person name="Klaenhammer T.R."/>
            <person name="Caufield P.W."/>
            <person name="Cui Y."/>
            <person name="Zhang H."/>
            <person name="O'Toole P.W."/>
        </authorList>
    </citation>
    <scope>NUCLEOTIDE SEQUENCE [LARGE SCALE GENOMIC DNA]</scope>
    <source>
        <strain evidence="5 6">DSM 16045</strain>
    </source>
</reference>
<dbReference type="PANTHER" id="PTHR11049">
    <property type="entry name" value="ACYL COENZYME A THIOESTER HYDROLASE"/>
    <property type="match status" value="1"/>
</dbReference>
<comment type="similarity">
    <text evidence="1">Belongs to the acyl coenzyme A hydrolase family.</text>
</comment>
<dbReference type="InterPro" id="IPR033120">
    <property type="entry name" value="HOTDOG_ACOT"/>
</dbReference>
<dbReference type="EMBL" id="AZFN01000009">
    <property type="protein sequence ID" value="KRM02634.1"/>
    <property type="molecule type" value="Genomic_DNA"/>
</dbReference>
<dbReference type="InterPro" id="IPR029069">
    <property type="entry name" value="HotDog_dom_sf"/>
</dbReference>
<evidence type="ECO:0000313" key="6">
    <source>
        <dbReference type="Proteomes" id="UP000051739"/>
    </source>
</evidence>
<evidence type="ECO:0000256" key="2">
    <source>
        <dbReference type="ARBA" id="ARBA00022801"/>
    </source>
</evidence>
<sequence>MATIKCSDTEVVTTHRILGEDLNEHHTLFGGRLLSIVDAEASIAAARLANRVIVTAAMDHVSFSHPFKLEDVLEMHAYVTGFGKRSIEVFVKVMGEHLLTGERFVGFTCFMTFVVADHEYRVPFDQVIPSTKEQEYLIATYQERQKLRQASRDFDRKLSEHIN</sequence>
<dbReference type="InterPro" id="IPR006683">
    <property type="entry name" value="Thioestr_dom"/>
</dbReference>
<accession>A0A0R1VAV9</accession>
<proteinExistence type="inferred from homology"/>
<dbReference type="Gene3D" id="3.10.129.10">
    <property type="entry name" value="Hotdog Thioesterase"/>
    <property type="match status" value="1"/>
</dbReference>
<evidence type="ECO:0000313" key="5">
    <source>
        <dbReference type="EMBL" id="KRM02634.1"/>
    </source>
</evidence>
<dbReference type="AlphaFoldDB" id="A0A0R1VAV9"/>
<name>A0A0R1VAV9_9LACO</name>
<dbReference type="CDD" id="cd03442">
    <property type="entry name" value="BFIT_BACH"/>
    <property type="match status" value="1"/>
</dbReference>